<dbReference type="PANTHER" id="PTHR38116">
    <property type="entry name" value="CHROMOSOME 7, WHOLE GENOME SHOTGUN SEQUENCE"/>
    <property type="match status" value="1"/>
</dbReference>
<dbReference type="AlphaFoldDB" id="W2SCU4"/>
<name>W2SCU4_CYPE1</name>
<dbReference type="EMBL" id="KB822712">
    <property type="protein sequence ID" value="ETN45749.1"/>
    <property type="molecule type" value="Genomic_DNA"/>
</dbReference>
<dbReference type="InParanoid" id="W2SCU4"/>
<evidence type="ECO:0000313" key="1">
    <source>
        <dbReference type="EMBL" id="ETN45749.1"/>
    </source>
</evidence>
<dbReference type="Proteomes" id="UP000030752">
    <property type="component" value="Unassembled WGS sequence"/>
</dbReference>
<keyword evidence="2" id="KW-1185">Reference proteome</keyword>
<dbReference type="eggNOG" id="ENOG502T39E">
    <property type="taxonomic scope" value="Eukaryota"/>
</dbReference>
<organism evidence="1 2">
    <name type="scientific">Cyphellophora europaea (strain CBS 101466)</name>
    <name type="common">Phialophora europaea</name>
    <dbReference type="NCBI Taxonomy" id="1220924"/>
    <lineage>
        <taxon>Eukaryota</taxon>
        <taxon>Fungi</taxon>
        <taxon>Dikarya</taxon>
        <taxon>Ascomycota</taxon>
        <taxon>Pezizomycotina</taxon>
        <taxon>Eurotiomycetes</taxon>
        <taxon>Chaetothyriomycetidae</taxon>
        <taxon>Chaetothyriales</taxon>
        <taxon>Cyphellophoraceae</taxon>
        <taxon>Cyphellophora</taxon>
    </lineage>
</organism>
<reference evidence="1 2" key="1">
    <citation type="submission" date="2013-03" db="EMBL/GenBank/DDBJ databases">
        <title>The Genome Sequence of Phialophora europaea CBS 101466.</title>
        <authorList>
            <consortium name="The Broad Institute Genomics Platform"/>
            <person name="Cuomo C."/>
            <person name="de Hoog S."/>
            <person name="Gorbushina A."/>
            <person name="Walker B."/>
            <person name="Young S.K."/>
            <person name="Zeng Q."/>
            <person name="Gargeya S."/>
            <person name="Fitzgerald M."/>
            <person name="Haas B."/>
            <person name="Abouelleil A."/>
            <person name="Allen A.W."/>
            <person name="Alvarado L."/>
            <person name="Arachchi H.M."/>
            <person name="Berlin A.M."/>
            <person name="Chapman S.B."/>
            <person name="Gainer-Dewar J."/>
            <person name="Goldberg J."/>
            <person name="Griggs A."/>
            <person name="Gujja S."/>
            <person name="Hansen M."/>
            <person name="Howarth C."/>
            <person name="Imamovic A."/>
            <person name="Ireland A."/>
            <person name="Larimer J."/>
            <person name="McCowan C."/>
            <person name="Murphy C."/>
            <person name="Pearson M."/>
            <person name="Poon T.W."/>
            <person name="Priest M."/>
            <person name="Roberts A."/>
            <person name="Saif S."/>
            <person name="Shea T."/>
            <person name="Sisk P."/>
            <person name="Sykes S."/>
            <person name="Wortman J."/>
            <person name="Nusbaum C."/>
            <person name="Birren B."/>
        </authorList>
    </citation>
    <scope>NUCLEOTIDE SEQUENCE [LARGE SCALE GENOMIC DNA]</scope>
    <source>
        <strain evidence="1 2">CBS 101466</strain>
    </source>
</reference>
<dbReference type="STRING" id="1220924.W2SCU4"/>
<accession>W2SCU4</accession>
<gene>
    <name evidence="1" type="ORF">HMPREF1541_09582</name>
</gene>
<dbReference type="VEuPathDB" id="FungiDB:HMPREF1541_09582"/>
<dbReference type="HOGENOM" id="CLU_033726_1_1_1"/>
<dbReference type="OrthoDB" id="2245989at2759"/>
<protein>
    <submittedName>
        <fullName evidence="1">Uncharacterized protein</fullName>
    </submittedName>
</protein>
<sequence>MDLFNATPTIIRELGLTHSIAAALYFNGEVLGLSCCTVVPSRSPPAGDHVPGSLRPTSTQMITIHQMGVDRFPFPRMRDNMITMNGLFDDDEFARDLLTTPSFQIDAGAPSWEPRAWKVSRQFADKWGFLF</sequence>
<dbReference type="PANTHER" id="PTHR38116:SF9">
    <property type="entry name" value="BZIP DOMAIN-CONTAINING PROTEIN"/>
    <property type="match status" value="1"/>
</dbReference>
<dbReference type="InterPro" id="IPR021833">
    <property type="entry name" value="DUF3425"/>
</dbReference>
<dbReference type="Pfam" id="PF11905">
    <property type="entry name" value="DUF3425"/>
    <property type="match status" value="1"/>
</dbReference>
<dbReference type="GeneID" id="19976921"/>
<evidence type="ECO:0000313" key="2">
    <source>
        <dbReference type="Proteomes" id="UP000030752"/>
    </source>
</evidence>
<dbReference type="RefSeq" id="XP_008712477.1">
    <property type="nucleotide sequence ID" value="XM_008714255.1"/>
</dbReference>
<proteinExistence type="predicted"/>